<dbReference type="EMBL" id="CP011310">
    <property type="protein sequence ID" value="ANC50426.1"/>
    <property type="molecule type" value="Genomic_DNA"/>
</dbReference>
<reference evidence="2" key="2">
    <citation type="submission" date="2015-04" db="EMBL/GenBank/DDBJ databases">
        <title>The complete genome sequence of Erythrobacter sp. s21-N3.</title>
        <authorList>
            <person name="Zhuang L."/>
            <person name="Liu Y."/>
            <person name="Shao Z."/>
        </authorList>
    </citation>
    <scope>NUCLEOTIDE SEQUENCE [LARGE SCALE GENOMIC DNA]</scope>
    <source>
        <strain evidence="2">s21-N3</strain>
    </source>
</reference>
<proteinExistence type="predicted"/>
<dbReference type="Proteomes" id="UP000059113">
    <property type="component" value="Chromosome"/>
</dbReference>
<dbReference type="AlphaFoldDB" id="A0A168M1R7"/>
<sequence length="46" mass="5260">MVSWFRFRPDDYLCNDKAEPTEAVIRALACTTSVISRNHKRFSGAV</sequence>
<name>A0A168M1R7_9SPHN</name>
<protein>
    <submittedName>
        <fullName evidence="1">Uncharacterized protein</fullName>
    </submittedName>
</protein>
<gene>
    <name evidence="1" type="ORF">CP97_14740</name>
</gene>
<evidence type="ECO:0000313" key="1">
    <source>
        <dbReference type="EMBL" id="ANC50426.1"/>
    </source>
</evidence>
<dbReference type="KEGG" id="ery:CP97_14740"/>
<keyword evidence="2" id="KW-1185">Reference proteome</keyword>
<accession>A0A168M1R7</accession>
<reference evidence="1 2" key="1">
    <citation type="journal article" date="2015" name="Int. J. Syst. Evol. Microbiol.">
        <title>Erythrobacter atlanticus sp. nov., a bacterium from ocean sediment able to degrade polycyclic aromatic hydrocarbons.</title>
        <authorList>
            <person name="Zhuang L."/>
            <person name="Liu Y."/>
            <person name="Wang L."/>
            <person name="Wang W."/>
            <person name="Shao Z."/>
        </authorList>
    </citation>
    <scope>NUCLEOTIDE SEQUENCE [LARGE SCALE GENOMIC DNA]</scope>
    <source>
        <strain evidence="2">s21-N3</strain>
    </source>
</reference>
<dbReference type="STRING" id="1648404.CP97_14740"/>
<organism evidence="1 2">
    <name type="scientific">Aurantiacibacter atlanticus</name>
    <dbReference type="NCBI Taxonomy" id="1648404"/>
    <lineage>
        <taxon>Bacteria</taxon>
        <taxon>Pseudomonadati</taxon>
        <taxon>Pseudomonadota</taxon>
        <taxon>Alphaproteobacteria</taxon>
        <taxon>Sphingomonadales</taxon>
        <taxon>Erythrobacteraceae</taxon>
        <taxon>Aurantiacibacter</taxon>
    </lineage>
</organism>
<evidence type="ECO:0000313" key="2">
    <source>
        <dbReference type="Proteomes" id="UP000059113"/>
    </source>
</evidence>